<dbReference type="Proteomes" id="UP000189369">
    <property type="component" value="Chromosome"/>
</dbReference>
<proteinExistence type="predicted"/>
<evidence type="ECO:0000313" key="1">
    <source>
        <dbReference type="EMBL" id="AQS50515.1"/>
    </source>
</evidence>
<dbReference type="AlphaFoldDB" id="A0A1U9JXJ7"/>
<dbReference type="KEGG" id="phn:PAEH1_01280"/>
<dbReference type="EMBL" id="CP019697">
    <property type="protein sequence ID" value="AQS50515.1"/>
    <property type="molecule type" value="Genomic_DNA"/>
</dbReference>
<evidence type="ECO:0000313" key="2">
    <source>
        <dbReference type="Proteomes" id="UP000189369"/>
    </source>
</evidence>
<reference evidence="1 2" key="1">
    <citation type="submission" date="2017-01" db="EMBL/GenBank/DDBJ databases">
        <title>Complete Genome Sequence of Paenalcaligenes hominis, Isolated from a paraplegic Patient with neurogenic bladder.</title>
        <authorList>
            <person name="Mukhopadhyay R."/>
            <person name="Joaquin J."/>
            <person name="Hogue R."/>
            <person name="Kilaru A."/>
            <person name="Jospin G."/>
            <person name="Mars K."/>
            <person name="Eisen J.A."/>
            <person name="Chaturvedi V."/>
        </authorList>
    </citation>
    <scope>NUCLEOTIDE SEQUENCE [LARGE SCALE GENOMIC DNA]</scope>
    <source>
        <strain evidence="1 2">15S00501</strain>
    </source>
</reference>
<name>A0A1U9JXJ7_9BURK</name>
<dbReference type="STRING" id="643674.PAEH1_01280"/>
<protein>
    <submittedName>
        <fullName evidence="1">Uncharacterized protein</fullName>
    </submittedName>
</protein>
<organism evidence="1 2">
    <name type="scientific">Paenalcaligenes hominis</name>
    <dbReference type="NCBI Taxonomy" id="643674"/>
    <lineage>
        <taxon>Bacteria</taxon>
        <taxon>Pseudomonadati</taxon>
        <taxon>Pseudomonadota</taxon>
        <taxon>Betaproteobacteria</taxon>
        <taxon>Burkholderiales</taxon>
        <taxon>Alcaligenaceae</taxon>
        <taxon>Paenalcaligenes</taxon>
    </lineage>
</organism>
<accession>A0A1U9JXJ7</accession>
<sequence length="76" mass="8458">MTTISIATTVYVDVDLDEIDTDDLIAELGRREVDLGNGIDPDRLERLGNDLYYALLYDRNDKALKAAKLVAEEITG</sequence>
<gene>
    <name evidence="1" type="ORF">PAEH1_01280</name>
</gene>